<dbReference type="GO" id="GO:0005886">
    <property type="term" value="C:plasma membrane"/>
    <property type="evidence" value="ECO:0007669"/>
    <property type="project" value="UniProtKB-SubCell"/>
</dbReference>
<dbReference type="AlphaFoldDB" id="A0A502G5J6"/>
<dbReference type="PANTHER" id="PTHR30540">
    <property type="entry name" value="OSMOTIC STRESS POTASSIUM TRANSPORTER"/>
    <property type="match status" value="1"/>
</dbReference>
<feature type="transmembrane region" description="Helical" evidence="13">
    <location>
        <begin position="243"/>
        <end position="263"/>
    </location>
</feature>
<evidence type="ECO:0000256" key="10">
    <source>
        <dbReference type="ARBA" id="ARBA00022989"/>
    </source>
</evidence>
<keyword evidence="4 13" id="KW-1003">Cell membrane</keyword>
<comment type="catalytic activity">
    <reaction evidence="13">
        <text>K(+)(in) + H(+)(in) = K(+)(out) + H(+)(out)</text>
        <dbReference type="Rhea" id="RHEA:28490"/>
        <dbReference type="ChEBI" id="CHEBI:15378"/>
        <dbReference type="ChEBI" id="CHEBI:29103"/>
    </reaction>
</comment>
<evidence type="ECO:0000256" key="8">
    <source>
        <dbReference type="ARBA" id="ARBA00022847"/>
    </source>
</evidence>
<comment type="function">
    <text evidence="13">Transport of potassium into the cell. Likely operates as a K(+):H(+) symporter.</text>
</comment>
<feature type="domain" description="K+ potassium transporter C-terminal" evidence="15">
    <location>
        <begin position="471"/>
        <end position="617"/>
    </location>
</feature>
<keyword evidence="7 13" id="KW-0812">Transmembrane</keyword>
<feature type="transmembrane region" description="Helical" evidence="13">
    <location>
        <begin position="201"/>
        <end position="222"/>
    </location>
</feature>
<proteinExistence type="inferred from homology"/>
<dbReference type="InterPro" id="IPR003855">
    <property type="entry name" value="K+_transporter"/>
</dbReference>
<feature type="transmembrane region" description="Helical" evidence="13">
    <location>
        <begin position="163"/>
        <end position="181"/>
    </location>
</feature>
<feature type="transmembrane region" description="Helical" evidence="13">
    <location>
        <begin position="283"/>
        <end position="308"/>
    </location>
</feature>
<evidence type="ECO:0000256" key="13">
    <source>
        <dbReference type="HAMAP-Rule" id="MF_01522"/>
    </source>
</evidence>
<dbReference type="GO" id="GO:0015079">
    <property type="term" value="F:potassium ion transmembrane transporter activity"/>
    <property type="evidence" value="ECO:0007669"/>
    <property type="project" value="UniProtKB-UniRule"/>
</dbReference>
<reference evidence="16 17" key="1">
    <citation type="journal article" date="2019" name="Environ. Microbiol.">
        <title>Species interactions and distinct microbial communities in high Arctic permafrost affected cryosols are associated with the CH4 and CO2 gas fluxes.</title>
        <authorList>
            <person name="Altshuler I."/>
            <person name="Hamel J."/>
            <person name="Turney S."/>
            <person name="Magnuson E."/>
            <person name="Levesque R."/>
            <person name="Greer C."/>
            <person name="Whyte L.G."/>
        </authorList>
    </citation>
    <scope>NUCLEOTIDE SEQUENCE [LARGE SCALE GENOMIC DNA]</scope>
    <source>
        <strain evidence="16 17">S9.3B</strain>
    </source>
</reference>
<dbReference type="Pfam" id="PF22776">
    <property type="entry name" value="K_trans_C"/>
    <property type="match status" value="1"/>
</dbReference>
<keyword evidence="9 13" id="KW-0630">Potassium</keyword>
<name>A0A502G5J6_9PROT</name>
<evidence type="ECO:0000256" key="12">
    <source>
        <dbReference type="ARBA" id="ARBA00023136"/>
    </source>
</evidence>
<evidence type="ECO:0000256" key="11">
    <source>
        <dbReference type="ARBA" id="ARBA00023065"/>
    </source>
</evidence>
<feature type="transmembrane region" description="Helical" evidence="13">
    <location>
        <begin position="97"/>
        <end position="121"/>
    </location>
</feature>
<dbReference type="Pfam" id="PF02705">
    <property type="entry name" value="K_trans"/>
    <property type="match status" value="1"/>
</dbReference>
<gene>
    <name evidence="13" type="primary">kup</name>
    <name evidence="16" type="ORF">EAH89_11620</name>
</gene>
<feature type="transmembrane region" description="Helical" evidence="13">
    <location>
        <begin position="418"/>
        <end position="436"/>
    </location>
</feature>
<keyword evidence="10 13" id="KW-1133">Transmembrane helix</keyword>
<comment type="subcellular location">
    <subcellularLocation>
        <location evidence="13">Cell membrane</location>
        <topology evidence="13">Multi-pass membrane protein</topology>
    </subcellularLocation>
    <subcellularLocation>
        <location evidence="1">Membrane</location>
        <topology evidence="1">Multi-pass membrane protein</topology>
    </subcellularLocation>
</comment>
<dbReference type="OrthoDB" id="9805577at2"/>
<feature type="transmembrane region" description="Helical" evidence="13">
    <location>
        <begin position="391"/>
        <end position="412"/>
    </location>
</feature>
<protein>
    <recommendedName>
        <fullName evidence="13">Probable potassium transport system protein Kup</fullName>
    </recommendedName>
</protein>
<dbReference type="HAMAP" id="MF_01522">
    <property type="entry name" value="Kup"/>
    <property type="match status" value="1"/>
</dbReference>
<comment type="caution">
    <text evidence="16">The sequence shown here is derived from an EMBL/GenBank/DDBJ whole genome shotgun (WGS) entry which is preliminary data.</text>
</comment>
<feature type="transmembrane region" description="Helical" evidence="13">
    <location>
        <begin position="363"/>
        <end position="384"/>
    </location>
</feature>
<dbReference type="Proteomes" id="UP000317078">
    <property type="component" value="Unassembled WGS sequence"/>
</dbReference>
<dbReference type="PANTHER" id="PTHR30540:SF79">
    <property type="entry name" value="LOW AFFINITY POTASSIUM TRANSPORT SYSTEM PROTEIN KUP"/>
    <property type="match status" value="1"/>
</dbReference>
<keyword evidence="17" id="KW-1185">Reference proteome</keyword>
<evidence type="ECO:0000256" key="4">
    <source>
        <dbReference type="ARBA" id="ARBA00022475"/>
    </source>
</evidence>
<keyword evidence="6 13" id="KW-0633">Potassium transport</keyword>
<keyword evidence="5" id="KW-0997">Cell inner membrane</keyword>
<dbReference type="InterPro" id="IPR023051">
    <property type="entry name" value="Kup"/>
</dbReference>
<keyword evidence="3 13" id="KW-0813">Transport</keyword>
<dbReference type="EMBL" id="RCZP01000009">
    <property type="protein sequence ID" value="TPG57109.1"/>
    <property type="molecule type" value="Genomic_DNA"/>
</dbReference>
<evidence type="ECO:0000256" key="2">
    <source>
        <dbReference type="ARBA" id="ARBA00007019"/>
    </source>
</evidence>
<keyword evidence="8 13" id="KW-0769">Symport</keyword>
<evidence type="ECO:0000256" key="3">
    <source>
        <dbReference type="ARBA" id="ARBA00022448"/>
    </source>
</evidence>
<feature type="transmembrane region" description="Helical" evidence="13">
    <location>
        <begin position="44"/>
        <end position="65"/>
    </location>
</feature>
<evidence type="ECO:0000259" key="15">
    <source>
        <dbReference type="Pfam" id="PF22776"/>
    </source>
</evidence>
<dbReference type="RefSeq" id="WP_140883149.1">
    <property type="nucleotide sequence ID" value="NZ_RCZP01000009.1"/>
</dbReference>
<accession>A0A502G5J6</accession>
<dbReference type="InterPro" id="IPR053951">
    <property type="entry name" value="K_trans_N"/>
</dbReference>
<organism evidence="16 17">
    <name type="scientific">Muricoccus nepalensis</name>
    <dbReference type="NCBI Taxonomy" id="1854500"/>
    <lineage>
        <taxon>Bacteria</taxon>
        <taxon>Pseudomonadati</taxon>
        <taxon>Pseudomonadota</taxon>
        <taxon>Alphaproteobacteria</taxon>
        <taxon>Acetobacterales</taxon>
        <taxon>Roseomonadaceae</taxon>
        <taxon>Muricoccus</taxon>
    </lineage>
</organism>
<evidence type="ECO:0000256" key="9">
    <source>
        <dbReference type="ARBA" id="ARBA00022958"/>
    </source>
</evidence>
<dbReference type="InterPro" id="IPR053952">
    <property type="entry name" value="K_trans_C"/>
</dbReference>
<feature type="domain" description="K+ potassium transporter integral membrane" evidence="14">
    <location>
        <begin position="11"/>
        <end position="458"/>
    </location>
</feature>
<keyword evidence="11 13" id="KW-0406">Ion transport</keyword>
<evidence type="ECO:0000256" key="7">
    <source>
        <dbReference type="ARBA" id="ARBA00022692"/>
    </source>
</evidence>
<feature type="transmembrane region" description="Helical" evidence="13">
    <location>
        <begin position="329"/>
        <end position="351"/>
    </location>
</feature>
<evidence type="ECO:0000313" key="17">
    <source>
        <dbReference type="Proteomes" id="UP000317078"/>
    </source>
</evidence>
<dbReference type="GO" id="GO:0015293">
    <property type="term" value="F:symporter activity"/>
    <property type="evidence" value="ECO:0007669"/>
    <property type="project" value="UniProtKB-UniRule"/>
</dbReference>
<evidence type="ECO:0000256" key="1">
    <source>
        <dbReference type="ARBA" id="ARBA00004141"/>
    </source>
</evidence>
<evidence type="ECO:0000313" key="16">
    <source>
        <dbReference type="EMBL" id="TPG57109.1"/>
    </source>
</evidence>
<evidence type="ECO:0000256" key="6">
    <source>
        <dbReference type="ARBA" id="ARBA00022538"/>
    </source>
</evidence>
<sequence>MTEHRAGLGIMLAALGVVFGDIGTSPLYAFKESLQSAGHGADPALGIASLIFWAVLLVVGIKYVLLVMSADNHGEGGTISLLSLALPSAPERWRGTVLLVGLAGASLFFGDAMITPAISVLSAVEGLQVVTPALARYVVPIACVVLALLFLVQRRGSAAIGRFFGPVMLAWFTVLFLAGLVHALRHPQVFAALSPSYAWEYLIHAPGAGAFLVLGSAFLALTGGEALYADMGHFGRRAIRLDWFLLVLPALVLNYLGQAAVVITDPSAAASPFFGLFPSWLLIPVVLLATASTVIASQAVISGAFTLVQQAIQMGHVPRLEVRQTSKDAAGQVYLPQVNWILAAAVLGLVLGFGSSTSLANAYGIAVAGDMLATTLLLSFVALGQWRRPPAVVLAVGLPFLLLDLVFVTSNLHKVPDGGWFPLLVGAACLSMSLLWRKGKAVLASRRDEDAQDLDAFVGRLSGPNAPPRTPGVAIYLSGQKTTVPTALALNLRHNGVLHERVWLLRVEAERQPRVPEAERLSVERLGCGVVRATLRFGFAEDPNVPAALRVHGAAFGLDPQAASFFVGRDVPVASMRPDLSSWQEGVFSFLARNAMRSSDYFRVPPNRVVELGSRVEV</sequence>
<evidence type="ECO:0000259" key="14">
    <source>
        <dbReference type="Pfam" id="PF02705"/>
    </source>
</evidence>
<feature type="transmembrane region" description="Helical" evidence="13">
    <location>
        <begin position="133"/>
        <end position="151"/>
    </location>
</feature>
<comment type="similarity">
    <text evidence="2 13">Belongs to the HAK/KUP transporter (TC 2.A.72) family.</text>
</comment>
<evidence type="ECO:0000256" key="5">
    <source>
        <dbReference type="ARBA" id="ARBA00022519"/>
    </source>
</evidence>
<keyword evidence="12 13" id="KW-0472">Membrane</keyword>